<dbReference type="UniPathway" id="UPA00930"/>
<dbReference type="PANTHER" id="PTHR43439">
    <property type="entry name" value="PHENYLACETATE-COENZYME A LIGASE"/>
    <property type="match status" value="1"/>
</dbReference>
<evidence type="ECO:0000256" key="7">
    <source>
        <dbReference type="ARBA" id="ARBA00068695"/>
    </source>
</evidence>
<protein>
    <recommendedName>
        <fullName evidence="7 9">Phenylacetate-coenzyme A ligase</fullName>
        <ecNumber evidence="6 9">6.2.1.30</ecNumber>
    </recommendedName>
    <alternativeName>
        <fullName evidence="8 9">Phenylacetyl-CoA ligase</fullName>
    </alternativeName>
</protein>
<dbReference type="EMBL" id="BFAV01000179">
    <property type="protein sequence ID" value="GBF35679.1"/>
    <property type="molecule type" value="Genomic_DNA"/>
</dbReference>
<accession>A0A2L2XH31</accession>
<keyword evidence="2 9" id="KW-0436">Ligase</keyword>
<evidence type="ECO:0000256" key="4">
    <source>
        <dbReference type="ARBA" id="ARBA00060591"/>
    </source>
</evidence>
<comment type="similarity">
    <text evidence="5 9">Belongs to the phenylacetyl-CoA ligase family.</text>
</comment>
<reference evidence="13" key="1">
    <citation type="submission" date="2018-02" db="EMBL/GenBank/DDBJ databases">
        <title>Genome sequence of Desulfocucumis palustris strain NAW-5.</title>
        <authorList>
            <person name="Watanabe M."/>
            <person name="Kojima H."/>
            <person name="Fukui M."/>
        </authorList>
    </citation>
    <scope>NUCLEOTIDE SEQUENCE [LARGE SCALE GENOMIC DNA]</scope>
    <source>
        <strain evidence="13">NAW-5</strain>
    </source>
</reference>
<comment type="caution">
    <text evidence="12">The sequence shown here is derived from an EMBL/GenBank/DDBJ whole genome shotgun (WGS) entry which is preliminary data.</text>
</comment>
<evidence type="ECO:0000256" key="2">
    <source>
        <dbReference type="ARBA" id="ARBA00022598"/>
    </source>
</evidence>
<dbReference type="GO" id="GO:0047475">
    <property type="term" value="F:phenylacetate-CoA ligase activity"/>
    <property type="evidence" value="ECO:0007669"/>
    <property type="project" value="UniProtKB-EC"/>
</dbReference>
<dbReference type="EC" id="6.2.1.30" evidence="6 9"/>
<dbReference type="Gene3D" id="3.40.50.12780">
    <property type="entry name" value="N-terminal domain of ligase-like"/>
    <property type="match status" value="1"/>
</dbReference>
<organism evidence="12 13">
    <name type="scientific">Desulfocucumis palustris</name>
    <dbReference type="NCBI Taxonomy" id="1898651"/>
    <lineage>
        <taxon>Bacteria</taxon>
        <taxon>Bacillati</taxon>
        <taxon>Bacillota</taxon>
        <taxon>Clostridia</taxon>
        <taxon>Eubacteriales</taxon>
        <taxon>Desulfocucumaceae</taxon>
        <taxon>Desulfocucumis</taxon>
    </lineage>
</organism>
<keyword evidence="13" id="KW-1185">Reference proteome</keyword>
<comment type="subunit">
    <text evidence="1">Monomer.</text>
</comment>
<evidence type="ECO:0000313" key="12">
    <source>
        <dbReference type="EMBL" id="GBF35679.1"/>
    </source>
</evidence>
<evidence type="ECO:0000256" key="9">
    <source>
        <dbReference type="PIRNR" id="PIRNR006444"/>
    </source>
</evidence>
<evidence type="ECO:0000256" key="3">
    <source>
        <dbReference type="ARBA" id="ARBA00022741"/>
    </source>
</evidence>
<dbReference type="PANTHER" id="PTHR43439:SF1">
    <property type="entry name" value="PHENYLACETATE-COENZYME A LIGASE"/>
    <property type="match status" value="1"/>
</dbReference>
<proteinExistence type="inferred from homology"/>
<dbReference type="Proteomes" id="UP000239549">
    <property type="component" value="Unassembled WGS sequence"/>
</dbReference>
<dbReference type="Gene3D" id="3.30.300.30">
    <property type="match status" value="1"/>
</dbReference>
<gene>
    <name evidence="12" type="ORF">DCCM_4808</name>
</gene>
<dbReference type="InterPro" id="IPR051414">
    <property type="entry name" value="Adenylate-forming_Reductase"/>
</dbReference>
<dbReference type="AlphaFoldDB" id="A0A2L2XH31"/>
<evidence type="ECO:0000313" key="13">
    <source>
        <dbReference type="Proteomes" id="UP000239549"/>
    </source>
</evidence>
<comment type="function">
    <text evidence="9">Catalyzes the activation of phenylacetic acid (PA) to phenylacetyl-CoA (PA-CoA).</text>
</comment>
<dbReference type="FunFam" id="3.40.50.12780:FF:000016">
    <property type="entry name" value="Phenylacetate-coenzyme A ligase"/>
    <property type="match status" value="1"/>
</dbReference>
<name>A0A2L2XH31_9FIRM</name>
<evidence type="ECO:0000256" key="8">
    <source>
        <dbReference type="ARBA" id="ARBA00075111"/>
    </source>
</evidence>
<evidence type="ECO:0000256" key="6">
    <source>
        <dbReference type="ARBA" id="ARBA00066629"/>
    </source>
</evidence>
<dbReference type="GO" id="GO:0000166">
    <property type="term" value="F:nucleotide binding"/>
    <property type="evidence" value="ECO:0007669"/>
    <property type="project" value="UniProtKB-KW"/>
</dbReference>
<dbReference type="GO" id="GO:0010124">
    <property type="term" value="P:phenylacetate catabolic process"/>
    <property type="evidence" value="ECO:0007669"/>
    <property type="project" value="UniProtKB-UniRule"/>
</dbReference>
<feature type="domain" description="AMP-dependent synthetase/ligase" evidence="10">
    <location>
        <begin position="75"/>
        <end position="276"/>
    </location>
</feature>
<sequence>MGREELNKLQLERLKETVNRVYHRVSYYRREFDRLGISPEDIQTLEDVRKLPFTTKVALRDNYPYGMFAVPMKEIVRLHASSGTTGKPTVVGYSKKDLDTWSELVARMVTQAGVNQDDVAQITFGYGLFTGAFGLHYGLEKAGAAIVPSSVGNTRKQIMLMQDFGTTVLVGTPSYCLHLAETAREMGVDPHELKVRIGLFGAEAWTESMRAELERAWGIRATDNYGLSEVMGPGVAGECPERAGMHISEDHFLVEVIDPVSGEPLEYGQEGELVITTLTKEAFPVLRYRTRDITVLNPEPCDCGRTSVRMSKVTGRTDDMLIISGVNVFPSQIESVLMSIEGISPHYQIMVGKKGYLDYLEVRVELSQASFTGQFRDLEALEGRLRTKLQSVLSIGARVRLMEPHSIERSQGKAKRVIDKRNEQ</sequence>
<comment type="pathway">
    <text evidence="4 9">Aromatic compound metabolism; phenylacetate degradation.</text>
</comment>
<dbReference type="InterPro" id="IPR028154">
    <property type="entry name" value="AMP-dep_Lig_C"/>
</dbReference>
<dbReference type="InterPro" id="IPR000873">
    <property type="entry name" value="AMP-dep_synth/lig_dom"/>
</dbReference>
<comment type="catalytic activity">
    <reaction evidence="9">
        <text>2-phenylacetate + ATP + CoA = phenylacetyl-CoA + AMP + diphosphate</text>
        <dbReference type="Rhea" id="RHEA:20956"/>
        <dbReference type="ChEBI" id="CHEBI:18401"/>
        <dbReference type="ChEBI" id="CHEBI:30616"/>
        <dbReference type="ChEBI" id="CHEBI:33019"/>
        <dbReference type="ChEBI" id="CHEBI:57287"/>
        <dbReference type="ChEBI" id="CHEBI:57390"/>
        <dbReference type="ChEBI" id="CHEBI:456215"/>
        <dbReference type="EC" id="6.2.1.30"/>
    </reaction>
</comment>
<evidence type="ECO:0000259" key="10">
    <source>
        <dbReference type="Pfam" id="PF00501"/>
    </source>
</evidence>
<dbReference type="InterPro" id="IPR011880">
    <property type="entry name" value="PA_CoA_ligase"/>
</dbReference>
<feature type="domain" description="AMP-dependent ligase C-terminal" evidence="11">
    <location>
        <begin position="325"/>
        <end position="421"/>
    </location>
</feature>
<keyword evidence="3 9" id="KW-0547">Nucleotide-binding</keyword>
<dbReference type="Pfam" id="PF14535">
    <property type="entry name" value="AMP-binding_C_2"/>
    <property type="match status" value="1"/>
</dbReference>
<dbReference type="PIRSF" id="PIRSF006444">
    <property type="entry name" value="PaaK"/>
    <property type="match status" value="1"/>
</dbReference>
<dbReference type="Pfam" id="PF00501">
    <property type="entry name" value="AMP-binding"/>
    <property type="match status" value="1"/>
</dbReference>
<evidence type="ECO:0000259" key="11">
    <source>
        <dbReference type="Pfam" id="PF14535"/>
    </source>
</evidence>
<evidence type="ECO:0000256" key="1">
    <source>
        <dbReference type="ARBA" id="ARBA00011245"/>
    </source>
</evidence>
<dbReference type="InterPro" id="IPR042099">
    <property type="entry name" value="ANL_N_sf"/>
</dbReference>
<dbReference type="InterPro" id="IPR045851">
    <property type="entry name" value="AMP-bd_C_sf"/>
</dbReference>
<evidence type="ECO:0000256" key="5">
    <source>
        <dbReference type="ARBA" id="ARBA00061566"/>
    </source>
</evidence>
<dbReference type="CDD" id="cd05913">
    <property type="entry name" value="PaaK"/>
    <property type="match status" value="1"/>
</dbReference>
<dbReference type="SUPFAM" id="SSF56801">
    <property type="entry name" value="Acetyl-CoA synthetase-like"/>
    <property type="match status" value="1"/>
</dbReference>